<organism evidence="2 3">
    <name type="scientific">Clathrospora elynae</name>
    <dbReference type="NCBI Taxonomy" id="706981"/>
    <lineage>
        <taxon>Eukaryota</taxon>
        <taxon>Fungi</taxon>
        <taxon>Dikarya</taxon>
        <taxon>Ascomycota</taxon>
        <taxon>Pezizomycotina</taxon>
        <taxon>Dothideomycetes</taxon>
        <taxon>Pleosporomycetidae</taxon>
        <taxon>Pleosporales</taxon>
        <taxon>Diademaceae</taxon>
        <taxon>Clathrospora</taxon>
    </lineage>
</organism>
<protein>
    <submittedName>
        <fullName evidence="2">Uncharacterized protein</fullName>
    </submittedName>
</protein>
<evidence type="ECO:0000256" key="1">
    <source>
        <dbReference type="SAM" id="MobiDB-lite"/>
    </source>
</evidence>
<dbReference type="Proteomes" id="UP000800038">
    <property type="component" value="Unassembled WGS sequence"/>
</dbReference>
<name>A0A6A5S7M7_9PLEO</name>
<feature type="compositionally biased region" description="Polar residues" evidence="1">
    <location>
        <begin position="50"/>
        <end position="62"/>
    </location>
</feature>
<reference evidence="2" key="1">
    <citation type="journal article" date="2020" name="Stud. Mycol.">
        <title>101 Dothideomycetes genomes: a test case for predicting lifestyles and emergence of pathogens.</title>
        <authorList>
            <person name="Haridas S."/>
            <person name="Albert R."/>
            <person name="Binder M."/>
            <person name="Bloem J."/>
            <person name="Labutti K."/>
            <person name="Salamov A."/>
            <person name="Andreopoulos B."/>
            <person name="Baker S."/>
            <person name="Barry K."/>
            <person name="Bills G."/>
            <person name="Bluhm B."/>
            <person name="Cannon C."/>
            <person name="Castanera R."/>
            <person name="Culley D."/>
            <person name="Daum C."/>
            <person name="Ezra D."/>
            <person name="Gonzalez J."/>
            <person name="Henrissat B."/>
            <person name="Kuo A."/>
            <person name="Liang C."/>
            <person name="Lipzen A."/>
            <person name="Lutzoni F."/>
            <person name="Magnuson J."/>
            <person name="Mondo S."/>
            <person name="Nolan M."/>
            <person name="Ohm R."/>
            <person name="Pangilinan J."/>
            <person name="Park H.-J."/>
            <person name="Ramirez L."/>
            <person name="Alfaro M."/>
            <person name="Sun H."/>
            <person name="Tritt A."/>
            <person name="Yoshinaga Y."/>
            <person name="Zwiers L.-H."/>
            <person name="Turgeon B."/>
            <person name="Goodwin S."/>
            <person name="Spatafora J."/>
            <person name="Crous P."/>
            <person name="Grigoriev I."/>
        </authorList>
    </citation>
    <scope>NUCLEOTIDE SEQUENCE</scope>
    <source>
        <strain evidence="2">CBS 161.51</strain>
    </source>
</reference>
<feature type="region of interest" description="Disordered" evidence="1">
    <location>
        <begin position="50"/>
        <end position="85"/>
    </location>
</feature>
<dbReference type="AlphaFoldDB" id="A0A6A5S7M7"/>
<evidence type="ECO:0000313" key="2">
    <source>
        <dbReference type="EMBL" id="KAF1936605.1"/>
    </source>
</evidence>
<keyword evidence="3" id="KW-1185">Reference proteome</keyword>
<dbReference type="EMBL" id="ML976179">
    <property type="protein sequence ID" value="KAF1936605.1"/>
    <property type="molecule type" value="Genomic_DNA"/>
</dbReference>
<accession>A0A6A5S7M7</accession>
<gene>
    <name evidence="2" type="ORF">EJ02DRAFT_515706</name>
</gene>
<evidence type="ECO:0000313" key="3">
    <source>
        <dbReference type="Proteomes" id="UP000800038"/>
    </source>
</evidence>
<proteinExistence type="predicted"/>
<sequence>MDTRRSPKHMFRYGFEGSYEKHVQGKNYAAASLQMLDTLKIADDQLTDATLTPSTTRATSPPLTERPISTNSDDDDEENNHTDSSNKSFELATLKYIAILETSTDKAIFDLNPLIDISAGVRNVLDSAKGMCDQLICTGYGENVNLQDILDVAAGMSAERQRTAAERSVTISGS</sequence>
<dbReference type="OrthoDB" id="3691218at2759"/>